<name>A0A8S5SEU0_9CAUD</name>
<dbReference type="Gene3D" id="1.10.10.60">
    <property type="entry name" value="Homeodomain-like"/>
    <property type="match status" value="1"/>
</dbReference>
<reference evidence="1" key="1">
    <citation type="journal article" date="2021" name="Proc. Natl. Acad. Sci. U.S.A.">
        <title>A Catalog of Tens of Thousands of Viruses from Human Metagenomes Reveals Hidden Associations with Chronic Diseases.</title>
        <authorList>
            <person name="Tisza M.J."/>
            <person name="Buck C.B."/>
        </authorList>
    </citation>
    <scope>NUCLEOTIDE SEQUENCE</scope>
    <source>
        <strain evidence="1">Ct9mC1</strain>
    </source>
</reference>
<organism evidence="1">
    <name type="scientific">Siphoviridae sp. ct9mC1</name>
    <dbReference type="NCBI Taxonomy" id="2827794"/>
    <lineage>
        <taxon>Viruses</taxon>
        <taxon>Duplodnaviria</taxon>
        <taxon>Heunggongvirae</taxon>
        <taxon>Uroviricota</taxon>
        <taxon>Caudoviricetes</taxon>
    </lineage>
</organism>
<proteinExistence type="predicted"/>
<dbReference type="EMBL" id="BK032583">
    <property type="protein sequence ID" value="DAF49517.1"/>
    <property type="molecule type" value="Genomic_DNA"/>
</dbReference>
<protein>
    <submittedName>
        <fullName evidence="1">DNA gyrase subunit A</fullName>
    </submittedName>
</protein>
<sequence length="131" mass="15313">MTDEEKGQVLVYRGQGMGYKKIASILGVTENAVKGFCKRQISVEEKVDIAPKFVCRSCGKAVEQNPGRKEKKFCSDKCRMMWWNSHMEQVNRKANYEFVCPNCNKHFVCYGNKNRKYCCHDCYLEDRYGRN</sequence>
<evidence type="ECO:0000313" key="1">
    <source>
        <dbReference type="EMBL" id="DAF49517.1"/>
    </source>
</evidence>
<accession>A0A8S5SEU0</accession>